<dbReference type="Proteomes" id="UP000007307">
    <property type="component" value="Chromosome"/>
</dbReference>
<dbReference type="KEGG" id="amf:AMF_482"/>
<keyword evidence="5" id="KW-0472">Membrane</keyword>
<evidence type="ECO:0000256" key="5">
    <source>
        <dbReference type="RuleBase" id="RU364112"/>
    </source>
</evidence>
<keyword evidence="5" id="KW-1133">Transmembrane helix</keyword>
<comment type="similarity">
    <text evidence="1 5">Belongs to the CcmH/CycL/Ccl2/NrfF family.</text>
</comment>
<evidence type="ECO:0000259" key="6">
    <source>
        <dbReference type="Pfam" id="PF03918"/>
    </source>
</evidence>
<keyword evidence="3 5" id="KW-0479">Metal-binding</keyword>
<dbReference type="EMBL" id="CP001079">
    <property type="protein sequence ID" value="ACM49338.1"/>
    <property type="molecule type" value="Genomic_DNA"/>
</dbReference>
<accession>B9KIM6</accession>
<organism evidence="7 8">
    <name type="scientific">Anaplasma marginale (strain Florida)</name>
    <dbReference type="NCBI Taxonomy" id="320483"/>
    <lineage>
        <taxon>Bacteria</taxon>
        <taxon>Pseudomonadati</taxon>
        <taxon>Pseudomonadota</taxon>
        <taxon>Alphaproteobacteria</taxon>
        <taxon>Rickettsiales</taxon>
        <taxon>Anaplasmataceae</taxon>
        <taxon>Anaplasma</taxon>
    </lineage>
</organism>
<feature type="signal peptide" evidence="5">
    <location>
        <begin position="1"/>
        <end position="26"/>
    </location>
</feature>
<dbReference type="STRING" id="320483.AMF_482"/>
<dbReference type="Gene3D" id="1.10.8.640">
    <property type="entry name" value="Cytochrome C biogenesis protein"/>
    <property type="match status" value="1"/>
</dbReference>
<feature type="chain" id="PRO_5011021411" description="Cytochrome c-type biogenesis protein" evidence="5">
    <location>
        <begin position="27"/>
        <end position="143"/>
    </location>
</feature>
<keyword evidence="2 5" id="KW-0349">Heme</keyword>
<dbReference type="HOGENOM" id="CLU_107187_4_1_5"/>
<proteinExistence type="inferred from homology"/>
<dbReference type="Pfam" id="PF03918">
    <property type="entry name" value="CcmH"/>
    <property type="match status" value="1"/>
</dbReference>
<comment type="function">
    <text evidence="5">Possible subunit of a heme lyase.</text>
</comment>
<keyword evidence="8" id="KW-1185">Reference proteome</keyword>
<evidence type="ECO:0000256" key="3">
    <source>
        <dbReference type="ARBA" id="ARBA00022723"/>
    </source>
</evidence>
<feature type="transmembrane region" description="Helical" evidence="5">
    <location>
        <begin position="113"/>
        <end position="134"/>
    </location>
</feature>
<dbReference type="eggNOG" id="COG3088">
    <property type="taxonomic scope" value="Bacteria"/>
</dbReference>
<reference evidence="7 8" key="1">
    <citation type="journal article" date="2009" name="BMC Genomics">
        <title>Conservation in the face of diversity: multistrain analysis of an intracellular bacterium.</title>
        <authorList>
            <person name="Dark M.J."/>
            <person name="Herndon D.R."/>
            <person name="Kappmeyer L.S."/>
            <person name="Gonzales M.P."/>
            <person name="Nordeen E."/>
            <person name="Palmer G.H."/>
            <person name="Knowles D.P. Jr."/>
            <person name="Brayton K.A."/>
        </authorList>
    </citation>
    <scope>NUCLEOTIDE SEQUENCE [LARGE SCALE GENOMIC DNA]</scope>
    <source>
        <strain evidence="7 8">Florida</strain>
    </source>
</reference>
<keyword evidence="4 5" id="KW-0408">Iron</keyword>
<evidence type="ECO:0000256" key="1">
    <source>
        <dbReference type="ARBA" id="ARBA00010342"/>
    </source>
</evidence>
<keyword evidence="5" id="KW-0732">Signal</keyword>
<evidence type="ECO:0000313" key="7">
    <source>
        <dbReference type="EMBL" id="ACM49338.1"/>
    </source>
</evidence>
<dbReference type="CDD" id="cd16378">
    <property type="entry name" value="CcmH_N"/>
    <property type="match status" value="1"/>
</dbReference>
<dbReference type="PANTHER" id="PTHR47601:SF1">
    <property type="entry name" value="CYTOCHROME C-TYPE BIOGENESIS CCMH-LIKE MITOCHONDRIAL PROTEIN"/>
    <property type="match status" value="1"/>
</dbReference>
<evidence type="ECO:0000256" key="4">
    <source>
        <dbReference type="ARBA" id="ARBA00023004"/>
    </source>
</evidence>
<keyword evidence="5" id="KW-0812">Transmembrane</keyword>
<dbReference type="InterPro" id="IPR038297">
    <property type="entry name" value="CcmH/CycL/NrfF/Ccl2_sf"/>
</dbReference>
<feature type="domain" description="CcmH/CycL/Ccl2/NrfF N-terminal" evidence="6">
    <location>
        <begin position="33"/>
        <end position="138"/>
    </location>
</feature>
<evidence type="ECO:0000256" key="2">
    <source>
        <dbReference type="ARBA" id="ARBA00022617"/>
    </source>
</evidence>
<evidence type="ECO:0000313" key="8">
    <source>
        <dbReference type="Proteomes" id="UP000007307"/>
    </source>
</evidence>
<sequence length="143" mass="15971">MCVYMVLSVARLLFFFLLCMPFPCYAASFALDAGLVPGEVESRADKIFRMTKCLVCSGESLRDSQAQFAVNMRELIRGEILNGRTDDEILADLKGRYGRQILSFTPYEGHARFLWALPLLAPVVLGALMFAKLVRIRGGSERA</sequence>
<dbReference type="PANTHER" id="PTHR47601">
    <property type="match status" value="1"/>
</dbReference>
<protein>
    <recommendedName>
        <fullName evidence="5">Cytochrome c-type biogenesis protein</fullName>
    </recommendedName>
</protein>
<dbReference type="GO" id="GO:0046872">
    <property type="term" value="F:metal ion binding"/>
    <property type="evidence" value="ECO:0007669"/>
    <property type="project" value="UniProtKB-KW"/>
</dbReference>
<name>B9KIM6_ANAMF</name>
<gene>
    <name evidence="7" type="ordered locus">AMF_482</name>
</gene>
<dbReference type="AlphaFoldDB" id="B9KIM6"/>
<dbReference type="InterPro" id="IPR005616">
    <property type="entry name" value="CcmH/CycL/Ccl2/NrfF_N"/>
</dbReference>